<dbReference type="AlphaFoldDB" id="A0AAE1XLS3"/>
<accession>A0AAE1XLS3</accession>
<evidence type="ECO:0000313" key="2">
    <source>
        <dbReference type="EMBL" id="KAK4413727.1"/>
    </source>
</evidence>
<feature type="region of interest" description="Disordered" evidence="1">
    <location>
        <begin position="33"/>
        <end position="56"/>
    </location>
</feature>
<protein>
    <submittedName>
        <fullName evidence="2">Uncharacterized protein</fullName>
    </submittedName>
</protein>
<evidence type="ECO:0000256" key="1">
    <source>
        <dbReference type="SAM" id="MobiDB-lite"/>
    </source>
</evidence>
<gene>
    <name evidence="2" type="ORF">Salat_2785500</name>
</gene>
<dbReference type="EMBL" id="JACGWO010000012">
    <property type="protein sequence ID" value="KAK4413727.1"/>
    <property type="molecule type" value="Genomic_DNA"/>
</dbReference>
<proteinExistence type="predicted"/>
<name>A0AAE1XLS3_9LAMI</name>
<feature type="region of interest" description="Disordered" evidence="1">
    <location>
        <begin position="78"/>
        <end position="151"/>
    </location>
</feature>
<organism evidence="2 3">
    <name type="scientific">Sesamum alatum</name>
    <dbReference type="NCBI Taxonomy" id="300844"/>
    <lineage>
        <taxon>Eukaryota</taxon>
        <taxon>Viridiplantae</taxon>
        <taxon>Streptophyta</taxon>
        <taxon>Embryophyta</taxon>
        <taxon>Tracheophyta</taxon>
        <taxon>Spermatophyta</taxon>
        <taxon>Magnoliopsida</taxon>
        <taxon>eudicotyledons</taxon>
        <taxon>Gunneridae</taxon>
        <taxon>Pentapetalae</taxon>
        <taxon>asterids</taxon>
        <taxon>lamiids</taxon>
        <taxon>Lamiales</taxon>
        <taxon>Pedaliaceae</taxon>
        <taxon>Sesamum</taxon>
    </lineage>
</organism>
<dbReference type="Proteomes" id="UP001293254">
    <property type="component" value="Unassembled WGS sequence"/>
</dbReference>
<keyword evidence="3" id="KW-1185">Reference proteome</keyword>
<reference evidence="2" key="1">
    <citation type="submission" date="2020-06" db="EMBL/GenBank/DDBJ databases">
        <authorList>
            <person name="Li T."/>
            <person name="Hu X."/>
            <person name="Zhang T."/>
            <person name="Song X."/>
            <person name="Zhang H."/>
            <person name="Dai N."/>
            <person name="Sheng W."/>
            <person name="Hou X."/>
            <person name="Wei L."/>
        </authorList>
    </citation>
    <scope>NUCLEOTIDE SEQUENCE</scope>
    <source>
        <strain evidence="2">3651</strain>
        <tissue evidence="2">Leaf</tissue>
    </source>
</reference>
<reference evidence="2" key="2">
    <citation type="journal article" date="2024" name="Plant">
        <title>Genomic evolution and insights into agronomic trait innovations of Sesamum species.</title>
        <authorList>
            <person name="Miao H."/>
            <person name="Wang L."/>
            <person name="Qu L."/>
            <person name="Liu H."/>
            <person name="Sun Y."/>
            <person name="Le M."/>
            <person name="Wang Q."/>
            <person name="Wei S."/>
            <person name="Zheng Y."/>
            <person name="Lin W."/>
            <person name="Duan Y."/>
            <person name="Cao H."/>
            <person name="Xiong S."/>
            <person name="Wang X."/>
            <person name="Wei L."/>
            <person name="Li C."/>
            <person name="Ma Q."/>
            <person name="Ju M."/>
            <person name="Zhao R."/>
            <person name="Li G."/>
            <person name="Mu C."/>
            <person name="Tian Q."/>
            <person name="Mei H."/>
            <person name="Zhang T."/>
            <person name="Gao T."/>
            <person name="Zhang H."/>
        </authorList>
    </citation>
    <scope>NUCLEOTIDE SEQUENCE</scope>
    <source>
        <strain evidence="2">3651</strain>
    </source>
</reference>
<comment type="caution">
    <text evidence="2">The sequence shown here is derived from an EMBL/GenBank/DDBJ whole genome shotgun (WGS) entry which is preliminary data.</text>
</comment>
<feature type="compositionally biased region" description="Basic residues" evidence="1">
    <location>
        <begin position="101"/>
        <end position="124"/>
    </location>
</feature>
<sequence>MNAWITRLSQTLKGNPPATIASPAPDIDTLVTPSAGDLPGSSSEHLAGTNQVPSAEVVASDDTNAIAPELMIGLLISTPGAEVGGSGSKSAEVKVVEGNSRSKKRKHKHKHRNKSSGKSSKRNKSRSERRAHREAADQAEEEEENTKNLKE</sequence>
<feature type="compositionally biased region" description="Polar residues" evidence="1">
    <location>
        <begin position="40"/>
        <end position="53"/>
    </location>
</feature>
<evidence type="ECO:0000313" key="3">
    <source>
        <dbReference type="Proteomes" id="UP001293254"/>
    </source>
</evidence>
<feature type="compositionally biased region" description="Basic and acidic residues" evidence="1">
    <location>
        <begin position="125"/>
        <end position="136"/>
    </location>
</feature>